<dbReference type="InterPro" id="IPR009010">
    <property type="entry name" value="Asp_de-COase-like_dom_sf"/>
</dbReference>
<accession>A0A919TP06</accession>
<gene>
    <name evidence="6" type="ORF">Asi03nite_68150</name>
</gene>
<dbReference type="PANTHER" id="PTHR43105:SF10">
    <property type="entry name" value="NADH-QUINONE OXIDOREDUCTASE SUBUNIT G"/>
    <property type="match status" value="1"/>
</dbReference>
<dbReference type="InterPro" id="IPR050123">
    <property type="entry name" value="Prok_molybdopt-oxidoreductase"/>
</dbReference>
<dbReference type="CDD" id="cd00508">
    <property type="entry name" value="MopB_CT_Fdh-Nap-like"/>
    <property type="match status" value="1"/>
</dbReference>
<evidence type="ECO:0000256" key="2">
    <source>
        <dbReference type="ARBA" id="ARBA00023004"/>
    </source>
</evidence>
<protein>
    <recommendedName>
        <fullName evidence="5">Molybdopterin dinucleotide-binding domain-containing protein</fullName>
    </recommendedName>
</protein>
<keyword evidence="3" id="KW-0411">Iron-sulfur</keyword>
<dbReference type="Pfam" id="PF01568">
    <property type="entry name" value="Molydop_binding"/>
    <property type="match status" value="1"/>
</dbReference>
<reference evidence="6" key="1">
    <citation type="submission" date="2021-01" db="EMBL/GenBank/DDBJ databases">
        <title>Whole genome shotgun sequence of Actinoplanes siamensis NBRC 109076.</title>
        <authorList>
            <person name="Komaki H."/>
            <person name="Tamura T."/>
        </authorList>
    </citation>
    <scope>NUCLEOTIDE SEQUENCE</scope>
    <source>
        <strain evidence="6">NBRC 109076</strain>
    </source>
</reference>
<dbReference type="GO" id="GO:0046872">
    <property type="term" value="F:metal ion binding"/>
    <property type="evidence" value="ECO:0007669"/>
    <property type="project" value="UniProtKB-KW"/>
</dbReference>
<sequence>MAAVTVPPHPSPGRLCRPGARSNPSIDQPAASTCQRSRGAAEFTAEQYRAKQPGGRAFLHAAEYQPSPEVPSDEYPLMLTTGRTVHQFHTRTKTARGPQLNAAAPEVWVEIHPDDAEKYGIADGDLAGLASPRGGIEARARIGGTRPGTVFVPFHYGFDVPADRRTPRAANELTVTWDPVSKQPLFKVTAVRIGKLR</sequence>
<feature type="domain" description="Molybdopterin dinucleotide-binding" evidence="5">
    <location>
        <begin position="77"/>
        <end position="190"/>
    </location>
</feature>
<evidence type="ECO:0000313" key="7">
    <source>
        <dbReference type="Proteomes" id="UP000629619"/>
    </source>
</evidence>
<dbReference type="GO" id="GO:0043546">
    <property type="term" value="F:molybdopterin cofactor binding"/>
    <property type="evidence" value="ECO:0007669"/>
    <property type="project" value="InterPro"/>
</dbReference>
<dbReference type="SUPFAM" id="SSF50692">
    <property type="entry name" value="ADC-like"/>
    <property type="match status" value="1"/>
</dbReference>
<proteinExistence type="predicted"/>
<evidence type="ECO:0000256" key="3">
    <source>
        <dbReference type="ARBA" id="ARBA00023014"/>
    </source>
</evidence>
<dbReference type="Gene3D" id="2.40.40.20">
    <property type="match status" value="1"/>
</dbReference>
<evidence type="ECO:0000313" key="6">
    <source>
        <dbReference type="EMBL" id="GIF09277.1"/>
    </source>
</evidence>
<feature type="compositionally biased region" description="Polar residues" evidence="4">
    <location>
        <begin position="22"/>
        <end position="36"/>
    </location>
</feature>
<keyword evidence="2" id="KW-0408">Iron</keyword>
<dbReference type="InterPro" id="IPR006657">
    <property type="entry name" value="MoPterin_dinucl-bd_dom"/>
</dbReference>
<evidence type="ECO:0000256" key="4">
    <source>
        <dbReference type="SAM" id="MobiDB-lite"/>
    </source>
</evidence>
<dbReference type="PANTHER" id="PTHR43105">
    <property type="entry name" value="RESPIRATORY NITRATE REDUCTASE"/>
    <property type="match status" value="1"/>
</dbReference>
<name>A0A919TP06_9ACTN</name>
<comment type="caution">
    <text evidence="6">The sequence shown here is derived from an EMBL/GenBank/DDBJ whole genome shotgun (WGS) entry which is preliminary data.</text>
</comment>
<keyword evidence="1" id="KW-0479">Metal-binding</keyword>
<dbReference type="RefSeq" id="WP_239103115.1">
    <property type="nucleotide sequence ID" value="NZ_BOMW01000080.1"/>
</dbReference>
<evidence type="ECO:0000259" key="5">
    <source>
        <dbReference type="Pfam" id="PF01568"/>
    </source>
</evidence>
<dbReference type="AlphaFoldDB" id="A0A919TP06"/>
<dbReference type="EMBL" id="BOMW01000080">
    <property type="protein sequence ID" value="GIF09277.1"/>
    <property type="molecule type" value="Genomic_DNA"/>
</dbReference>
<dbReference type="GO" id="GO:0051536">
    <property type="term" value="F:iron-sulfur cluster binding"/>
    <property type="evidence" value="ECO:0007669"/>
    <property type="project" value="UniProtKB-KW"/>
</dbReference>
<feature type="region of interest" description="Disordered" evidence="4">
    <location>
        <begin position="1"/>
        <end position="39"/>
    </location>
</feature>
<dbReference type="Proteomes" id="UP000629619">
    <property type="component" value="Unassembled WGS sequence"/>
</dbReference>
<dbReference type="GO" id="GO:0016491">
    <property type="term" value="F:oxidoreductase activity"/>
    <property type="evidence" value="ECO:0007669"/>
    <property type="project" value="InterPro"/>
</dbReference>
<organism evidence="6 7">
    <name type="scientific">Actinoplanes siamensis</name>
    <dbReference type="NCBI Taxonomy" id="1223317"/>
    <lineage>
        <taxon>Bacteria</taxon>
        <taxon>Bacillati</taxon>
        <taxon>Actinomycetota</taxon>
        <taxon>Actinomycetes</taxon>
        <taxon>Micromonosporales</taxon>
        <taxon>Micromonosporaceae</taxon>
        <taxon>Actinoplanes</taxon>
    </lineage>
</organism>
<keyword evidence="7" id="KW-1185">Reference proteome</keyword>
<evidence type="ECO:0000256" key="1">
    <source>
        <dbReference type="ARBA" id="ARBA00022723"/>
    </source>
</evidence>